<dbReference type="EnsemblPlants" id="EMT19740">
    <property type="protein sequence ID" value="EMT19740"/>
    <property type="gene ID" value="F775_13955"/>
</dbReference>
<dbReference type="Gene3D" id="2.60.210.10">
    <property type="entry name" value="Apoptosis, Tumor Necrosis Factor Receptor Associated Protein 2, Chain A"/>
    <property type="match status" value="1"/>
</dbReference>
<dbReference type="Gene3D" id="1.25.40.420">
    <property type="match status" value="1"/>
</dbReference>
<evidence type="ECO:0000256" key="1">
    <source>
        <dbReference type="ARBA" id="ARBA00004906"/>
    </source>
</evidence>
<dbReference type="Pfam" id="PF24570">
    <property type="entry name" value="BACK_BPM_SPOP"/>
    <property type="match status" value="1"/>
</dbReference>
<dbReference type="PANTHER" id="PTHR26379">
    <property type="entry name" value="BTB/POZ AND MATH DOMAIN-CONTAINING PROTEIN 1"/>
    <property type="match status" value="1"/>
</dbReference>
<proteinExistence type="inferred from homology"/>
<dbReference type="SUPFAM" id="SSF49599">
    <property type="entry name" value="TRAF domain-like"/>
    <property type="match status" value="1"/>
</dbReference>
<dbReference type="SUPFAM" id="SSF54695">
    <property type="entry name" value="POZ domain"/>
    <property type="match status" value="1"/>
</dbReference>
<evidence type="ECO:0000259" key="4">
    <source>
        <dbReference type="Pfam" id="PF22486"/>
    </source>
</evidence>
<dbReference type="CDD" id="cd00121">
    <property type="entry name" value="MATH"/>
    <property type="match status" value="1"/>
</dbReference>
<dbReference type="AlphaFoldDB" id="N1R1J7"/>
<dbReference type="InterPro" id="IPR000210">
    <property type="entry name" value="BTB/POZ_dom"/>
</dbReference>
<evidence type="ECO:0000256" key="2">
    <source>
        <dbReference type="ARBA" id="ARBA00010846"/>
    </source>
</evidence>
<dbReference type="Pfam" id="PF22486">
    <property type="entry name" value="MATH_2"/>
    <property type="match status" value="1"/>
</dbReference>
<dbReference type="ExpressionAtlas" id="N1R1J7">
    <property type="expression patterns" value="baseline"/>
</dbReference>
<sequence>MSPSRSASAIVADKTEGYHFLTIHDYSRTKGVPTGEGIGSQPFTEVADYVSFSLELEEDGATAVNAQFRFCFAGEEEEAKQAALLALASVDEFTSRDRWVCTKFINRKVLENSKHLKNNSFMVRCDIVVIHSYRSADNAVTYVSVPPCDWSQDFGKLLETEKGADVVFELFGPMKEGNAAASGVMRLEDMEMDVFKALLRYAYASSLSLQGMANDHVTCRKILVAADRYGTGLLKLICEEWICECINVDTVVTILALAEQHHCEGPKKACFDFLADPAKLRAVMVTSGFQHLWESCPSLMMELMDMCLPH</sequence>
<dbReference type="GO" id="GO:0016567">
    <property type="term" value="P:protein ubiquitination"/>
    <property type="evidence" value="ECO:0007669"/>
    <property type="project" value="InterPro"/>
</dbReference>
<feature type="domain" description="BPM/SPOP BACK" evidence="5">
    <location>
        <begin position="250"/>
        <end position="304"/>
    </location>
</feature>
<dbReference type="Pfam" id="PF00651">
    <property type="entry name" value="BTB"/>
    <property type="match status" value="1"/>
</dbReference>
<name>N1R1J7_AEGTA</name>
<dbReference type="InterPro" id="IPR008974">
    <property type="entry name" value="TRAF-like"/>
</dbReference>
<protein>
    <submittedName>
        <fullName evidence="6">Protein roadkill</fullName>
    </submittedName>
</protein>
<evidence type="ECO:0000259" key="5">
    <source>
        <dbReference type="Pfam" id="PF24570"/>
    </source>
</evidence>
<dbReference type="InterPro" id="IPR056423">
    <property type="entry name" value="BACK_BPM_SPOP"/>
</dbReference>
<feature type="domain" description="BTB" evidence="3">
    <location>
        <begin position="177"/>
        <end position="244"/>
    </location>
</feature>
<feature type="domain" description="MATH" evidence="4">
    <location>
        <begin position="45"/>
        <end position="127"/>
    </location>
</feature>
<accession>N1R1J7</accession>
<dbReference type="InterPro" id="IPR002083">
    <property type="entry name" value="MATH/TRAF_dom"/>
</dbReference>
<comment type="pathway">
    <text evidence="1">Protein modification; protein ubiquitination.</text>
</comment>
<evidence type="ECO:0000313" key="6">
    <source>
        <dbReference type="EnsemblPlants" id="EMT19740"/>
    </source>
</evidence>
<dbReference type="Gene3D" id="3.30.710.10">
    <property type="entry name" value="Potassium Channel Kv1.1, Chain A"/>
    <property type="match status" value="1"/>
</dbReference>
<organism evidence="6">
    <name type="scientific">Aegilops tauschii</name>
    <name type="common">Tausch's goatgrass</name>
    <name type="synonym">Aegilops squarrosa</name>
    <dbReference type="NCBI Taxonomy" id="37682"/>
    <lineage>
        <taxon>Eukaryota</taxon>
        <taxon>Viridiplantae</taxon>
        <taxon>Streptophyta</taxon>
        <taxon>Embryophyta</taxon>
        <taxon>Tracheophyta</taxon>
        <taxon>Spermatophyta</taxon>
        <taxon>Magnoliopsida</taxon>
        <taxon>Liliopsida</taxon>
        <taxon>Poales</taxon>
        <taxon>Poaceae</taxon>
        <taxon>BOP clade</taxon>
        <taxon>Pooideae</taxon>
        <taxon>Triticodae</taxon>
        <taxon>Triticeae</taxon>
        <taxon>Triticinae</taxon>
        <taxon>Aegilops</taxon>
    </lineage>
</organism>
<dbReference type="PANTHER" id="PTHR26379:SF364">
    <property type="entry name" value="MATH DOMAIN-CONTAINING PROTEIN"/>
    <property type="match status" value="1"/>
</dbReference>
<dbReference type="InterPro" id="IPR045005">
    <property type="entry name" value="BPM1-6"/>
</dbReference>
<dbReference type="InterPro" id="IPR011333">
    <property type="entry name" value="SKP1/BTB/POZ_sf"/>
</dbReference>
<reference evidence="6" key="1">
    <citation type="submission" date="2015-06" db="UniProtKB">
        <authorList>
            <consortium name="EnsemblPlants"/>
        </authorList>
    </citation>
    <scope>IDENTIFICATION</scope>
</reference>
<evidence type="ECO:0000259" key="3">
    <source>
        <dbReference type="Pfam" id="PF00651"/>
    </source>
</evidence>
<comment type="similarity">
    <text evidence="2">Belongs to the Tdpoz family.</text>
</comment>